<dbReference type="KEGG" id="pdis:D8B20_21415"/>
<dbReference type="RefSeq" id="WP_145892113.1">
    <property type="nucleotide sequence ID" value="NZ_CP032705.1"/>
</dbReference>
<keyword evidence="2" id="KW-1185">Reference proteome</keyword>
<dbReference type="EMBL" id="CP032705">
    <property type="protein sequence ID" value="QDY44488.1"/>
    <property type="molecule type" value="Genomic_DNA"/>
</dbReference>
<geneLocation type="plasmid" evidence="1 2">
    <name>unnamed3</name>
</geneLocation>
<sequence>MTLPKFRNDLQVEANYSINQASEMVGKTVKSVQIGFQKTGAQVHQTEMLIITFTDNTQLAISTGSNVVNITSQIERSGGSGKLKPADFHVDLDLTWKR</sequence>
<organism evidence="1 2">
    <name type="scientific">Candidatus Pantoea soli</name>
    <dbReference type="NCBI Taxonomy" id="3098669"/>
    <lineage>
        <taxon>Bacteria</taxon>
        <taxon>Pseudomonadati</taxon>
        <taxon>Pseudomonadota</taxon>
        <taxon>Gammaproteobacteria</taxon>
        <taxon>Enterobacterales</taxon>
        <taxon>Erwiniaceae</taxon>
        <taxon>Pantoea</taxon>
    </lineage>
</organism>
<evidence type="ECO:0000313" key="1">
    <source>
        <dbReference type="EMBL" id="QDY44488.1"/>
    </source>
</evidence>
<proteinExistence type="predicted"/>
<dbReference type="OrthoDB" id="6548003at2"/>
<dbReference type="Proteomes" id="UP000319411">
    <property type="component" value="Plasmid unnamed3"/>
</dbReference>
<protein>
    <submittedName>
        <fullName evidence="1">Uncharacterized protein</fullName>
    </submittedName>
</protein>
<reference evidence="1 2" key="1">
    <citation type="submission" date="2018-10" db="EMBL/GenBank/DDBJ databases">
        <title>Genome Sequencing of Pantoea dispersa DSM 32899.</title>
        <authorList>
            <person name="Nawrath M."/>
            <person name="Ottenheim C."/>
            <person name="Wilm A."/>
            <person name="Zimmermann W."/>
            <person name="Wu J.C."/>
        </authorList>
    </citation>
    <scope>NUCLEOTIDE SEQUENCE [LARGE SCALE GENOMIC DNA]</scope>
    <source>
        <strain evidence="1 2">DSM 32899</strain>
        <plasmid evidence="1 2">unnamed3</plasmid>
    </source>
</reference>
<name>A0A518XJX6_9GAMM</name>
<keyword evidence="1" id="KW-0614">Plasmid</keyword>
<gene>
    <name evidence="1" type="ORF">D8B20_21415</name>
</gene>
<evidence type="ECO:0000313" key="2">
    <source>
        <dbReference type="Proteomes" id="UP000319411"/>
    </source>
</evidence>
<accession>A0A518XJX6</accession>
<dbReference type="AlphaFoldDB" id="A0A518XJX6"/>